<dbReference type="Gene3D" id="3.40.50.10810">
    <property type="entry name" value="Tandem AAA-ATPase domain"/>
    <property type="match status" value="1"/>
</dbReference>
<dbReference type="InterPro" id="IPR027417">
    <property type="entry name" value="P-loop_NTPase"/>
</dbReference>
<organism evidence="2">
    <name type="scientific">viral metagenome</name>
    <dbReference type="NCBI Taxonomy" id="1070528"/>
    <lineage>
        <taxon>unclassified sequences</taxon>
        <taxon>metagenomes</taxon>
        <taxon>organismal metagenomes</taxon>
    </lineage>
</organism>
<name>A0A6C0CH94_9ZZZZ</name>
<dbReference type="Pfam" id="PF00271">
    <property type="entry name" value="Helicase_C"/>
    <property type="match status" value="1"/>
</dbReference>
<sequence length="667" mass="78159">MRSLIYKDYKKLLNDDNGIHLKQQLFLEKYAKDNHNKLKYFLLYHGIGTGKTRSSIIMAEEIMKKDKKKTVTVVLPARLKTNYLDELIPIICKYKIKELQEYNDIKTTELRKKKLRAIFKKIIDVKYSIYSYEYVVNLFKKSTDIKKTLKDFIDNKIIIIDEFHNLIGNNIDKQILLKIHQKNKIVKSPKHINSVLLRYITTFASEVSSNFNMIFLTATPVFDNFNQFVELIYLLNPKAERIIKKDDNFENIIFDDKKDKVFRTLIQFLKGLVSYYFITNVKDFPKVKYAVEEIPLSKTQDDKTSIIIAEENPNSKDERMSNLFLIGQRQVSISTFDYSEVDKVLGNLKEYAPKLKRLFELIDELKGKHVVYSNFIGYCLNVIKKYLEKNGWVNYTDEYKTKPYKTYVLWDATLNDNDKQNVKSILNSVENMDGKFIRVVLGSPSIKEGISFKHCQHLHQIDPVWNPSAKEQIEGRCIRYQSHSDIPLDHPFLKREVIVHNYKSIPRKGGVVMETCDQRIYDIIIPRKTKLLKKINNGLKKIAIDHYLYKSSSKSSPKIKSFTNSISIDSKEDIVELVKKRREIHIKTTCPKPRRPVDGKCPDNFEIRLNPQKFECCYKKKKKECPEGKVLNPKTGRCIKIKKEKKKECPEGKVLNPKTGRCIKIKK</sequence>
<dbReference type="InterPro" id="IPR006935">
    <property type="entry name" value="Helicase/UvrB_N"/>
</dbReference>
<accession>A0A6C0CH94</accession>
<protein>
    <recommendedName>
        <fullName evidence="1">Helicase ATP-binding domain-containing protein</fullName>
    </recommendedName>
</protein>
<dbReference type="AlphaFoldDB" id="A0A6C0CH94"/>
<dbReference type="Gene3D" id="3.40.50.300">
    <property type="entry name" value="P-loop containing nucleotide triphosphate hydrolases"/>
    <property type="match status" value="1"/>
</dbReference>
<dbReference type="GO" id="GO:0016787">
    <property type="term" value="F:hydrolase activity"/>
    <property type="evidence" value="ECO:0007669"/>
    <property type="project" value="InterPro"/>
</dbReference>
<dbReference type="InterPro" id="IPR001650">
    <property type="entry name" value="Helicase_C-like"/>
</dbReference>
<proteinExistence type="predicted"/>
<evidence type="ECO:0000313" key="2">
    <source>
        <dbReference type="EMBL" id="QHT02925.1"/>
    </source>
</evidence>
<dbReference type="Pfam" id="PF04851">
    <property type="entry name" value="ResIII"/>
    <property type="match status" value="1"/>
</dbReference>
<dbReference type="GO" id="GO:0005524">
    <property type="term" value="F:ATP binding"/>
    <property type="evidence" value="ECO:0007669"/>
    <property type="project" value="InterPro"/>
</dbReference>
<evidence type="ECO:0000259" key="1">
    <source>
        <dbReference type="PROSITE" id="PS51192"/>
    </source>
</evidence>
<dbReference type="SUPFAM" id="SSF52540">
    <property type="entry name" value="P-loop containing nucleoside triphosphate hydrolases"/>
    <property type="match status" value="1"/>
</dbReference>
<dbReference type="SMART" id="SM00487">
    <property type="entry name" value="DEXDc"/>
    <property type="match status" value="1"/>
</dbReference>
<feature type="domain" description="Helicase ATP-binding" evidence="1">
    <location>
        <begin position="32"/>
        <end position="238"/>
    </location>
</feature>
<dbReference type="GO" id="GO:0003677">
    <property type="term" value="F:DNA binding"/>
    <property type="evidence" value="ECO:0007669"/>
    <property type="project" value="InterPro"/>
</dbReference>
<dbReference type="InterPro" id="IPR014001">
    <property type="entry name" value="Helicase_ATP-bd"/>
</dbReference>
<dbReference type="EMBL" id="MN739403">
    <property type="protein sequence ID" value="QHT02925.1"/>
    <property type="molecule type" value="Genomic_DNA"/>
</dbReference>
<dbReference type="PROSITE" id="PS51192">
    <property type="entry name" value="HELICASE_ATP_BIND_1"/>
    <property type="match status" value="1"/>
</dbReference>
<reference evidence="2" key="1">
    <citation type="journal article" date="2020" name="Nature">
        <title>Giant virus diversity and host interactions through global metagenomics.</title>
        <authorList>
            <person name="Schulz F."/>
            <person name="Roux S."/>
            <person name="Paez-Espino D."/>
            <person name="Jungbluth S."/>
            <person name="Walsh D.A."/>
            <person name="Denef V.J."/>
            <person name="McMahon K.D."/>
            <person name="Konstantinidis K.T."/>
            <person name="Eloe-Fadrosh E.A."/>
            <person name="Kyrpides N.C."/>
            <person name="Woyke T."/>
        </authorList>
    </citation>
    <scope>NUCLEOTIDE SEQUENCE</scope>
    <source>
        <strain evidence="2">GVMAG-M-3300020727-4</strain>
    </source>
</reference>
<dbReference type="InterPro" id="IPR038718">
    <property type="entry name" value="SNF2-like_sf"/>
</dbReference>